<organism evidence="2 3">
    <name type="scientific">Quercus suber</name>
    <name type="common">Cork oak</name>
    <dbReference type="NCBI Taxonomy" id="58331"/>
    <lineage>
        <taxon>Eukaryota</taxon>
        <taxon>Viridiplantae</taxon>
        <taxon>Streptophyta</taxon>
        <taxon>Embryophyta</taxon>
        <taxon>Tracheophyta</taxon>
        <taxon>Spermatophyta</taxon>
        <taxon>Magnoliopsida</taxon>
        <taxon>eudicotyledons</taxon>
        <taxon>Gunneridae</taxon>
        <taxon>Pentapetalae</taxon>
        <taxon>rosids</taxon>
        <taxon>fabids</taxon>
        <taxon>Fagales</taxon>
        <taxon>Fagaceae</taxon>
        <taxon>Quercus</taxon>
    </lineage>
</organism>
<comment type="caution">
    <text evidence="2">The sequence shown here is derived from an EMBL/GenBank/DDBJ whole genome shotgun (WGS) entry which is preliminary data.</text>
</comment>
<dbReference type="Proteomes" id="UP000237347">
    <property type="component" value="Unassembled WGS sequence"/>
</dbReference>
<dbReference type="AlphaFoldDB" id="A0AAW0K742"/>
<name>A0AAW0K742_QUESU</name>
<evidence type="ECO:0000256" key="1">
    <source>
        <dbReference type="SAM" id="MobiDB-lite"/>
    </source>
</evidence>
<proteinExistence type="predicted"/>
<feature type="region of interest" description="Disordered" evidence="1">
    <location>
        <begin position="228"/>
        <end position="251"/>
    </location>
</feature>
<feature type="compositionally biased region" description="Basic residues" evidence="1">
    <location>
        <begin position="109"/>
        <end position="121"/>
    </location>
</feature>
<keyword evidence="3" id="KW-1185">Reference proteome</keyword>
<evidence type="ECO:0000313" key="2">
    <source>
        <dbReference type="EMBL" id="KAK7835145.1"/>
    </source>
</evidence>
<feature type="compositionally biased region" description="Basic and acidic residues" evidence="1">
    <location>
        <begin position="235"/>
        <end position="251"/>
    </location>
</feature>
<sequence>MGKAIGANLEEVINVDVADTGVQWGTCLRVRVAIDLTRKLIRGRKINFEEGEARCGLLEHDLKDCLESMGNNKAEEKGDLQYGAWLRGEPIRRGGLEFGFAKKKEGGKMKNRAKVQQTKKHVGSEVTNEENHEKSKEKNVVGSPKGVLANLGKENWEKQKGSGGIEVSQQGMTVTQCNVIPKFEFMQALETLTHDCHVGLGLVDSEEGLMAMSYEQDVGWVANTLGPTSGHWKRRAQDRQDDKMKEELGLI</sequence>
<dbReference type="EMBL" id="PKMF04000375">
    <property type="protein sequence ID" value="KAK7835145.1"/>
    <property type="molecule type" value="Genomic_DNA"/>
</dbReference>
<reference evidence="2 3" key="1">
    <citation type="journal article" date="2018" name="Sci. Data">
        <title>The draft genome sequence of cork oak.</title>
        <authorList>
            <person name="Ramos A.M."/>
            <person name="Usie A."/>
            <person name="Barbosa P."/>
            <person name="Barros P.M."/>
            <person name="Capote T."/>
            <person name="Chaves I."/>
            <person name="Simoes F."/>
            <person name="Abreu I."/>
            <person name="Carrasquinho I."/>
            <person name="Faro C."/>
            <person name="Guimaraes J.B."/>
            <person name="Mendonca D."/>
            <person name="Nobrega F."/>
            <person name="Rodrigues L."/>
            <person name="Saibo N.J.M."/>
            <person name="Varela M.C."/>
            <person name="Egas C."/>
            <person name="Matos J."/>
            <person name="Miguel C.M."/>
            <person name="Oliveira M.M."/>
            <person name="Ricardo C.P."/>
            <person name="Goncalves S."/>
        </authorList>
    </citation>
    <scope>NUCLEOTIDE SEQUENCE [LARGE SCALE GENOMIC DNA]</scope>
    <source>
        <strain evidence="3">cv. HL8</strain>
    </source>
</reference>
<feature type="region of interest" description="Disordered" evidence="1">
    <location>
        <begin position="107"/>
        <end position="140"/>
    </location>
</feature>
<protein>
    <submittedName>
        <fullName evidence="2">Uncharacterized protein</fullName>
    </submittedName>
</protein>
<evidence type="ECO:0000313" key="3">
    <source>
        <dbReference type="Proteomes" id="UP000237347"/>
    </source>
</evidence>
<gene>
    <name evidence="2" type="ORF">CFP56_023794</name>
</gene>
<feature type="compositionally biased region" description="Basic and acidic residues" evidence="1">
    <location>
        <begin position="129"/>
        <end position="139"/>
    </location>
</feature>
<accession>A0AAW0K742</accession>